<evidence type="ECO:0000256" key="1">
    <source>
        <dbReference type="SAM" id="MobiDB-lite"/>
    </source>
</evidence>
<dbReference type="OMA" id="SSIAKYR"/>
<reference evidence="2 3" key="1">
    <citation type="journal article" date="2009" name="Nature">
        <title>Evolution of pathogenicity and sexual reproduction in eight Candida genomes.</title>
        <authorList>
            <person name="Butler G."/>
            <person name="Rasmussen M.D."/>
            <person name="Lin M.F."/>
            <person name="Santos M.A."/>
            <person name="Sakthikumar S."/>
            <person name="Munro C.A."/>
            <person name="Rheinbay E."/>
            <person name="Grabherr M."/>
            <person name="Forche A."/>
            <person name="Reedy J.L."/>
            <person name="Agrafioti I."/>
            <person name="Arnaud M.B."/>
            <person name="Bates S."/>
            <person name="Brown A.J."/>
            <person name="Brunke S."/>
            <person name="Costanzo M.C."/>
            <person name="Fitzpatrick D.A."/>
            <person name="de Groot P.W."/>
            <person name="Harris D."/>
            <person name="Hoyer L.L."/>
            <person name="Hube B."/>
            <person name="Klis F.M."/>
            <person name="Kodira C."/>
            <person name="Lennard N."/>
            <person name="Logue M.E."/>
            <person name="Martin R."/>
            <person name="Neiman A.M."/>
            <person name="Nikolaou E."/>
            <person name="Quail M.A."/>
            <person name="Quinn J."/>
            <person name="Santos M.C."/>
            <person name="Schmitzberger F.F."/>
            <person name="Sherlock G."/>
            <person name="Shah P."/>
            <person name="Silverstein K.A."/>
            <person name="Skrzypek M.S."/>
            <person name="Soll D."/>
            <person name="Staggs R."/>
            <person name="Stansfield I."/>
            <person name="Stumpf M.P."/>
            <person name="Sudbery P.E."/>
            <person name="Srikantha T."/>
            <person name="Zeng Q."/>
            <person name="Berman J."/>
            <person name="Berriman M."/>
            <person name="Heitman J."/>
            <person name="Gow N.A."/>
            <person name="Lorenz M.C."/>
            <person name="Birren B.W."/>
            <person name="Kellis M."/>
            <person name="Cuomo C.A."/>
        </authorList>
    </citation>
    <scope>NUCLEOTIDE SEQUENCE [LARGE SCALE GENOMIC DNA]</scope>
    <source>
        <strain evidence="2 3">ATCC 42720</strain>
    </source>
</reference>
<feature type="compositionally biased region" description="Polar residues" evidence="1">
    <location>
        <begin position="298"/>
        <end position="310"/>
    </location>
</feature>
<feature type="compositionally biased region" description="Basic and acidic residues" evidence="1">
    <location>
        <begin position="593"/>
        <end position="616"/>
    </location>
</feature>
<feature type="compositionally biased region" description="Basic residues" evidence="1">
    <location>
        <begin position="522"/>
        <end position="549"/>
    </location>
</feature>
<dbReference type="HOGENOM" id="CLU_443428_0_0_1"/>
<dbReference type="GeneID" id="8495945"/>
<dbReference type="STRING" id="306902.C4Y7K1"/>
<dbReference type="InParanoid" id="C4Y7K1"/>
<dbReference type="OrthoDB" id="4094935at2759"/>
<dbReference type="VEuPathDB" id="FungiDB:CLUG_04179"/>
<organism evidence="2 3">
    <name type="scientific">Clavispora lusitaniae (strain ATCC 42720)</name>
    <name type="common">Yeast</name>
    <name type="synonym">Candida lusitaniae</name>
    <dbReference type="NCBI Taxonomy" id="306902"/>
    <lineage>
        <taxon>Eukaryota</taxon>
        <taxon>Fungi</taxon>
        <taxon>Dikarya</taxon>
        <taxon>Ascomycota</taxon>
        <taxon>Saccharomycotina</taxon>
        <taxon>Pichiomycetes</taxon>
        <taxon>Metschnikowiaceae</taxon>
        <taxon>Clavispora</taxon>
    </lineage>
</organism>
<feature type="compositionally biased region" description="Basic and acidic residues" evidence="1">
    <location>
        <begin position="212"/>
        <end position="272"/>
    </location>
</feature>
<protein>
    <submittedName>
        <fullName evidence="2">Uncharacterized protein</fullName>
    </submittedName>
</protein>
<feature type="region of interest" description="Disordered" evidence="1">
    <location>
        <begin position="192"/>
        <end position="365"/>
    </location>
</feature>
<accession>C4Y7K1</accession>
<proteinExistence type="predicted"/>
<feature type="compositionally biased region" description="Polar residues" evidence="1">
    <location>
        <begin position="198"/>
        <end position="211"/>
    </location>
</feature>
<dbReference type="Proteomes" id="UP000007703">
    <property type="component" value="Unassembled WGS sequence"/>
</dbReference>
<evidence type="ECO:0000313" key="3">
    <source>
        <dbReference type="Proteomes" id="UP000007703"/>
    </source>
</evidence>
<dbReference type="AlphaFoldDB" id="C4Y7K1"/>
<feature type="region of interest" description="Disordered" evidence="1">
    <location>
        <begin position="479"/>
        <end position="616"/>
    </location>
</feature>
<evidence type="ECO:0000313" key="2">
    <source>
        <dbReference type="EMBL" id="EEQ40051.1"/>
    </source>
</evidence>
<name>C4Y7K1_CLAL4</name>
<feature type="compositionally biased region" description="Low complexity" evidence="1">
    <location>
        <begin position="282"/>
        <end position="297"/>
    </location>
</feature>
<dbReference type="KEGG" id="clu:CLUG_04179"/>
<feature type="region of interest" description="Disordered" evidence="1">
    <location>
        <begin position="26"/>
        <end position="54"/>
    </location>
</feature>
<feature type="compositionally biased region" description="Polar residues" evidence="1">
    <location>
        <begin position="340"/>
        <end position="357"/>
    </location>
</feature>
<sequence length="616" mass="68416">MVVSPACGRSGETNVFWKNMVSENGRKPSAASGMKPNGDLKSAPHASKYRPRFKNPPLPAVNEFRLDHILANPLRQESGAVVQSLLNVKSNYQKDLRSEIRRALTIEQKIQFLNIRVAKLAHKIEKRLEQRTRRIGRATSAKKTGQDLSAEVDRLLDSATDVSQQFFRLVQRAQEQKVFPDPAKYPRLAKLMQGKNGNGSTEGSESFVQTERNGKKEDKTKVDMKEDKMKVDKLDKVDKVDKTKVDKTKVDKTKVDKTKMDKTKMDKTKVDIQNENDSPSNSEHASPISEHSPSHSPQNTSAFRPITSTSDTHDDGSLPKPVSNGSKGAEPASADFHTALVSNGNSESSNAKSQATFDETPHTPEEMDPAAFELLLEDNIAKYRDKQAAKYSPTKAPDHAGSSPLRLLYSYSSLAQSDMLKPLLGVPPSGPFTAVTKACATVVETPQTSLHKKLRITSEPSSQQLREVIAFSESEESAVDDTDLWTSSGIYTESDESGDSSSEQDSSSDCDETSRYYMSFQKKTRAKKRRPYKRMSPTPKHHPSHRTLQPKKSILKMEKPKAVPKTEMPTPYRSSPQASFASEFASGMIIRSGESENRSDSDSEGHTIEKLRQLLD</sequence>
<dbReference type="EMBL" id="CH408080">
    <property type="protein sequence ID" value="EEQ40051.1"/>
    <property type="molecule type" value="Genomic_DNA"/>
</dbReference>
<gene>
    <name evidence="2" type="ORF">CLUG_04179</name>
</gene>